<dbReference type="InterPro" id="IPR056632">
    <property type="entry name" value="DUF7730"/>
</dbReference>
<name>A0A1X7RYE7_ZYMT9</name>
<dbReference type="Pfam" id="PF24864">
    <property type="entry name" value="DUF7730"/>
    <property type="match status" value="1"/>
</dbReference>
<feature type="domain" description="DUF7730" evidence="1">
    <location>
        <begin position="40"/>
        <end position="124"/>
    </location>
</feature>
<evidence type="ECO:0000313" key="2">
    <source>
        <dbReference type="EMBL" id="SMQ52464.1"/>
    </source>
</evidence>
<accession>A0A1X7RYE7</accession>
<organism evidence="2 3">
    <name type="scientific">Zymoseptoria tritici (strain ST99CH_3D7)</name>
    <dbReference type="NCBI Taxonomy" id="1276538"/>
    <lineage>
        <taxon>Eukaryota</taxon>
        <taxon>Fungi</taxon>
        <taxon>Dikarya</taxon>
        <taxon>Ascomycota</taxon>
        <taxon>Pezizomycotina</taxon>
        <taxon>Dothideomycetes</taxon>
        <taxon>Dothideomycetidae</taxon>
        <taxon>Mycosphaerellales</taxon>
        <taxon>Mycosphaerellaceae</taxon>
        <taxon>Zymoseptoria</taxon>
    </lineage>
</organism>
<proteinExistence type="predicted"/>
<evidence type="ECO:0000313" key="3">
    <source>
        <dbReference type="Proteomes" id="UP000215127"/>
    </source>
</evidence>
<reference evidence="2 3" key="1">
    <citation type="submission" date="2016-06" db="EMBL/GenBank/DDBJ databases">
        <authorList>
            <person name="Kjaerup R.B."/>
            <person name="Dalgaard T.S."/>
            <person name="Juul-Madsen H.R."/>
        </authorList>
    </citation>
    <scope>NUCLEOTIDE SEQUENCE [LARGE SCALE GENOMIC DNA]</scope>
</reference>
<dbReference type="EMBL" id="LT853698">
    <property type="protein sequence ID" value="SMQ52464.1"/>
    <property type="molecule type" value="Genomic_DNA"/>
</dbReference>
<protein>
    <recommendedName>
        <fullName evidence="1">DUF7730 domain-containing protein</fullName>
    </recommendedName>
</protein>
<dbReference type="Proteomes" id="UP000215127">
    <property type="component" value="Chromosome 7"/>
</dbReference>
<dbReference type="AlphaFoldDB" id="A0A1X7RYE7"/>
<sequence>MELSSSSFRPQQIEDSKLFRGGTNLSLSRILQTKIRRKINQCPRRQWHSSQCHMTSASPFIGNSSNHVEAKSLLRTCRQLHLEAAEYLYSRYLFNIIGRKEDCLASPRRCVQQRPTLSNHVHLNAFREWEDRDTESTRSWSSEDD</sequence>
<evidence type="ECO:0000259" key="1">
    <source>
        <dbReference type="Pfam" id="PF24864"/>
    </source>
</evidence>
<gene>
    <name evidence="2" type="ORF">ZT3D7_G7617</name>
</gene>
<keyword evidence="3" id="KW-1185">Reference proteome</keyword>
<dbReference type="STRING" id="1276538.A0A1X7RYE7"/>